<dbReference type="InterPro" id="IPR008145">
    <property type="entry name" value="GK/Ca_channel_bsu"/>
</dbReference>
<evidence type="ECO:0000256" key="2">
    <source>
        <dbReference type="ARBA" id="ARBA00022741"/>
    </source>
</evidence>
<evidence type="ECO:0000256" key="3">
    <source>
        <dbReference type="ARBA" id="ARBA00022840"/>
    </source>
</evidence>
<proteinExistence type="predicted"/>
<dbReference type="SMART" id="SM00072">
    <property type="entry name" value="GuKc"/>
    <property type="match status" value="1"/>
</dbReference>
<organism evidence="4">
    <name type="scientific">Cyprideis torosa</name>
    <dbReference type="NCBI Taxonomy" id="163714"/>
    <lineage>
        <taxon>Eukaryota</taxon>
        <taxon>Metazoa</taxon>
        <taxon>Ecdysozoa</taxon>
        <taxon>Arthropoda</taxon>
        <taxon>Crustacea</taxon>
        <taxon>Oligostraca</taxon>
        <taxon>Ostracoda</taxon>
        <taxon>Podocopa</taxon>
        <taxon>Podocopida</taxon>
        <taxon>Cytherocopina</taxon>
        <taxon>Cytheroidea</taxon>
        <taxon>Cytherideidae</taxon>
        <taxon>Cyprideis</taxon>
    </lineage>
</organism>
<name>A0A7R8ZXR5_9CRUS</name>
<dbReference type="SUPFAM" id="SSF52540">
    <property type="entry name" value="P-loop containing nucleoside triphosphate hydrolases"/>
    <property type="match status" value="1"/>
</dbReference>
<dbReference type="PANTHER" id="PTHR23117">
    <property type="entry name" value="GUANYLATE KINASE-RELATED"/>
    <property type="match status" value="1"/>
</dbReference>
<reference evidence="4" key="1">
    <citation type="submission" date="2020-11" db="EMBL/GenBank/DDBJ databases">
        <authorList>
            <person name="Tran Van P."/>
        </authorList>
    </citation>
    <scope>NUCLEOTIDE SEQUENCE</scope>
</reference>
<keyword evidence="2" id="KW-0547">Nucleotide-binding</keyword>
<accession>A0A7R8ZXR5</accession>
<dbReference type="GO" id="GO:0033863">
    <property type="term" value="F:ribose 1,5-bisphosphate phosphokinase activity"/>
    <property type="evidence" value="ECO:0007669"/>
    <property type="project" value="InterPro"/>
</dbReference>
<dbReference type="Pfam" id="PF00625">
    <property type="entry name" value="Guanylate_kin"/>
    <property type="match status" value="1"/>
</dbReference>
<protein>
    <submittedName>
        <fullName evidence="4">Uncharacterized protein</fullName>
    </submittedName>
</protein>
<evidence type="ECO:0000256" key="1">
    <source>
        <dbReference type="ARBA" id="ARBA00022679"/>
    </source>
</evidence>
<dbReference type="Gene3D" id="3.40.50.300">
    <property type="entry name" value="P-loop containing nucleotide triphosphate hydrolases"/>
    <property type="match status" value="1"/>
</dbReference>
<dbReference type="InterPro" id="IPR012699">
    <property type="entry name" value="PhnN"/>
</dbReference>
<dbReference type="AlphaFoldDB" id="A0A7R8ZXR5"/>
<dbReference type="PANTHER" id="PTHR23117:SF8">
    <property type="entry name" value="RIBOSE 1,5-BISPHOSPHATE PHOSPHOKINASE PHNN"/>
    <property type="match status" value="1"/>
</dbReference>
<dbReference type="GO" id="GO:0006015">
    <property type="term" value="P:5-phosphoribose 1-diphosphate biosynthetic process"/>
    <property type="evidence" value="ECO:0007669"/>
    <property type="project" value="InterPro"/>
</dbReference>
<dbReference type="GO" id="GO:0005829">
    <property type="term" value="C:cytosol"/>
    <property type="evidence" value="ECO:0007669"/>
    <property type="project" value="TreeGrafter"/>
</dbReference>
<keyword evidence="1" id="KW-0808">Transferase</keyword>
<sequence>CVVRRVIARHDAVGGEDYEAVSDDEFERRRERGEFAVHWRAHGNAYGIPREIDDWLAAGRTVLFNGSRRALPAAQQRYPALAVVNITAEPQVLATRLTGRGRESCEAIAQRLKLAAAELPAHALTVDNGGDIEQGVRHLTAAIRSLTGQI</sequence>
<feature type="non-terminal residue" evidence="4">
    <location>
        <position position="1"/>
    </location>
</feature>
<keyword evidence="3" id="KW-0067">ATP-binding</keyword>
<dbReference type="InterPro" id="IPR027417">
    <property type="entry name" value="P-loop_NTPase"/>
</dbReference>
<evidence type="ECO:0000313" key="4">
    <source>
        <dbReference type="EMBL" id="CAD7235882.1"/>
    </source>
</evidence>
<gene>
    <name evidence="4" type="ORF">CTOB1V02_LOCUS13697</name>
</gene>
<dbReference type="EMBL" id="OB675202">
    <property type="protein sequence ID" value="CAD7235882.1"/>
    <property type="molecule type" value="Genomic_DNA"/>
</dbReference>
<dbReference type="GO" id="GO:0005524">
    <property type="term" value="F:ATP binding"/>
    <property type="evidence" value="ECO:0007669"/>
    <property type="project" value="UniProtKB-KW"/>
</dbReference>
<dbReference type="NCBIfam" id="TIGR02322">
    <property type="entry name" value="phosphon_PhnN"/>
    <property type="match status" value="1"/>
</dbReference>